<dbReference type="PANTHER" id="PTHR23121:SF10">
    <property type="entry name" value="MAJOR FACILITATOR SUPERFAMILY DOMAIN-CONTAINING PROTEIN 4A"/>
    <property type="match status" value="1"/>
</dbReference>
<evidence type="ECO:0000256" key="2">
    <source>
        <dbReference type="ARBA" id="ARBA00022989"/>
    </source>
</evidence>
<dbReference type="Gene3D" id="1.20.1250.20">
    <property type="entry name" value="MFS general substrate transporter like domains"/>
    <property type="match status" value="2"/>
</dbReference>
<reference evidence="7" key="1">
    <citation type="submission" date="2025-08" db="UniProtKB">
        <authorList>
            <consortium name="RefSeq"/>
        </authorList>
    </citation>
    <scope>IDENTIFICATION</scope>
    <source>
        <tissue evidence="7">Testes</tissue>
    </source>
</reference>
<keyword evidence="1 5" id="KW-0812">Transmembrane</keyword>
<feature type="transmembrane region" description="Helical" evidence="5">
    <location>
        <begin position="16"/>
        <end position="38"/>
    </location>
</feature>
<keyword evidence="3 5" id="KW-0472">Membrane</keyword>
<gene>
    <name evidence="7" type="primary">LOC100367557</name>
</gene>
<dbReference type="Pfam" id="PF07690">
    <property type="entry name" value="MFS_1"/>
    <property type="match status" value="1"/>
</dbReference>
<evidence type="ECO:0000256" key="3">
    <source>
        <dbReference type="ARBA" id="ARBA00023136"/>
    </source>
</evidence>
<dbReference type="RefSeq" id="XP_006812452.1">
    <property type="nucleotide sequence ID" value="XM_006812389.1"/>
</dbReference>
<keyword evidence="2 5" id="KW-1133">Transmembrane helix</keyword>
<feature type="transmembrane region" description="Helical" evidence="5">
    <location>
        <begin position="204"/>
        <end position="226"/>
    </location>
</feature>
<evidence type="ECO:0000256" key="1">
    <source>
        <dbReference type="ARBA" id="ARBA00022692"/>
    </source>
</evidence>
<evidence type="ECO:0000313" key="7">
    <source>
        <dbReference type="RefSeq" id="XP_006812452.1"/>
    </source>
</evidence>
<dbReference type="InterPro" id="IPR036259">
    <property type="entry name" value="MFS_trans_sf"/>
</dbReference>
<evidence type="ECO:0000256" key="5">
    <source>
        <dbReference type="SAM" id="Phobius"/>
    </source>
</evidence>
<organism evidence="6 7">
    <name type="scientific">Saccoglossus kowalevskii</name>
    <name type="common">Acorn worm</name>
    <dbReference type="NCBI Taxonomy" id="10224"/>
    <lineage>
        <taxon>Eukaryota</taxon>
        <taxon>Metazoa</taxon>
        <taxon>Hemichordata</taxon>
        <taxon>Enteropneusta</taxon>
        <taxon>Harrimaniidae</taxon>
        <taxon>Saccoglossus</taxon>
    </lineage>
</organism>
<feature type="transmembrane region" description="Helical" evidence="5">
    <location>
        <begin position="147"/>
        <end position="168"/>
    </location>
</feature>
<name>A0ABM0LXG1_SACKO</name>
<dbReference type="Proteomes" id="UP000694865">
    <property type="component" value="Unplaced"/>
</dbReference>
<feature type="transmembrane region" description="Helical" evidence="5">
    <location>
        <begin position="278"/>
        <end position="297"/>
    </location>
</feature>
<evidence type="ECO:0000313" key="6">
    <source>
        <dbReference type="Proteomes" id="UP000694865"/>
    </source>
</evidence>
<dbReference type="SUPFAM" id="SSF103473">
    <property type="entry name" value="MFS general substrate transporter"/>
    <property type="match status" value="1"/>
</dbReference>
<dbReference type="PANTHER" id="PTHR23121">
    <property type="entry name" value="SODIUM-DEPENDENT GLUCOSE TRANSPORTER 1"/>
    <property type="match status" value="1"/>
</dbReference>
<feature type="transmembrane region" description="Helical" evidence="5">
    <location>
        <begin position="44"/>
        <end position="67"/>
    </location>
</feature>
<feature type="transmembrane region" description="Helical" evidence="5">
    <location>
        <begin position="79"/>
        <end position="97"/>
    </location>
</feature>
<feature type="transmembrane region" description="Helical" evidence="5">
    <location>
        <begin position="309"/>
        <end position="330"/>
    </location>
</feature>
<dbReference type="GeneID" id="100367557"/>
<feature type="transmembrane region" description="Helical" evidence="5">
    <location>
        <begin position="342"/>
        <end position="364"/>
    </location>
</feature>
<protein>
    <recommendedName>
        <fullName evidence="4">Major facilitator superfamily domain-containing protein 4A</fullName>
    </recommendedName>
</protein>
<accession>A0ABM0LXG1</accession>
<sequence>MIKKNALQTLFHSDPLLLMSIITIAVTIALVPLCHLLWLLSIVLSVMGIAMGMIDTTANVCLIKIYGPQVSPFLQALHFCYGIGAFISPIVAEPFLLNEDCTPLLSYNQSVDTDKIARDITSPSVTDQTFTTMETLIEAQERTEVRFAFWIMALIQIPVVCMVLALLIKKRCFNSAKPKRKYEDIDKVSEATSLKAKAASKTNCCGSSSSTVIAITCLTALILFIYDGLQAAYGGYVYTYSVKSVIDLSSTEGAYLTSVYWGSFALGRLVSIPISTKVSPACMLFVNVIGCFASYVMELFFRHNNIAMYVGSATFGLFLSSIYPTALAWAESFINVTGPVTSVIVIGAATGEMLFPVIVGRVCIQLCNSLKLQTCDQINRNASSLSLTWCRACCCFASRESLLGKEVSYYTRFNEDIDAIKLVPVNEQVPPQKTKEIH</sequence>
<keyword evidence="6" id="KW-1185">Reference proteome</keyword>
<dbReference type="InterPro" id="IPR011701">
    <property type="entry name" value="MFS"/>
</dbReference>
<proteinExistence type="predicted"/>
<evidence type="ECO:0000256" key="4">
    <source>
        <dbReference type="ARBA" id="ARBA00040840"/>
    </source>
</evidence>